<evidence type="ECO:0008006" key="4">
    <source>
        <dbReference type="Google" id="ProtNLM"/>
    </source>
</evidence>
<dbReference type="OrthoDB" id="2496778at2759"/>
<evidence type="ECO:0000313" key="1">
    <source>
        <dbReference type="EMBL" id="OAV95176.1"/>
    </source>
</evidence>
<sequence length="428" mass="49779">MTHISALSDDILDVILNHLIKTEIPSIPPSTEPEREEWNQTIVTNMRKVASLRFVCRQWAKWLYERHLYHMLWFHNSAQSDAFISQLDERPNPVLPRCCYLKVSELWTWGPLPRLYTDMKTEFRNLDALLDRFSETICALDIEVVNFFTLPIATIERIRDIPNLQSLKLGINFTKGTKLRGVAVDRAQLPRGLPLDSECLSSLLRATHPRVVFVDFTDFRPVCSPMTLGSSLGDHHLSGITTLKLDVKVEGNLNQNGIVSLAARLPNLKTLSIGGAGYDGQLLRPLFECLREQLEELIINDVRIIEPIVTWNFPKLRLFRLHDWDRNFRDFLKNNMFSSAALRVLSFNSFPFHKKRPAFLEIPWEKLHIQQLEFHFTSHFPPPRQYYEEACRDRRVECFCTYHGDINLREDDRLNSDLSSAFQTGLRF</sequence>
<reference evidence="1" key="2">
    <citation type="submission" date="2016-05" db="EMBL/GenBank/DDBJ databases">
        <title>Comparative analysis highlights variable genome content of wheat rusts and divergence of the mating loci.</title>
        <authorList>
            <person name="Cuomo C.A."/>
            <person name="Bakkeren G."/>
            <person name="Szabo L."/>
            <person name="Khalil H."/>
            <person name="Joly D."/>
            <person name="Goldberg J."/>
            <person name="Young S."/>
            <person name="Zeng Q."/>
            <person name="Fellers J."/>
        </authorList>
    </citation>
    <scope>NUCLEOTIDE SEQUENCE [LARGE SCALE GENOMIC DNA]</scope>
    <source>
        <strain evidence="1">1-1 BBBD Race 1</strain>
    </source>
</reference>
<dbReference type="VEuPathDB" id="FungiDB:PTTG_12710"/>
<reference evidence="2" key="4">
    <citation type="submission" date="2025-05" db="UniProtKB">
        <authorList>
            <consortium name="EnsemblFungi"/>
        </authorList>
    </citation>
    <scope>IDENTIFICATION</scope>
    <source>
        <strain evidence="2">isolate 1-1 / race 1 (BBBD)</strain>
    </source>
</reference>
<dbReference type="EMBL" id="ADAS02000031">
    <property type="protein sequence ID" value="OAV95176.1"/>
    <property type="molecule type" value="Genomic_DNA"/>
</dbReference>
<dbReference type="InterPro" id="IPR032675">
    <property type="entry name" value="LRR_dom_sf"/>
</dbReference>
<dbReference type="Gene3D" id="3.80.10.10">
    <property type="entry name" value="Ribonuclease Inhibitor"/>
    <property type="match status" value="1"/>
</dbReference>
<organism evidence="1">
    <name type="scientific">Puccinia triticina (isolate 1-1 / race 1 (BBBD))</name>
    <name type="common">Brown leaf rust fungus</name>
    <dbReference type="NCBI Taxonomy" id="630390"/>
    <lineage>
        <taxon>Eukaryota</taxon>
        <taxon>Fungi</taxon>
        <taxon>Dikarya</taxon>
        <taxon>Basidiomycota</taxon>
        <taxon>Pucciniomycotina</taxon>
        <taxon>Pucciniomycetes</taxon>
        <taxon>Pucciniales</taxon>
        <taxon>Pucciniaceae</taxon>
        <taxon>Puccinia</taxon>
    </lineage>
</organism>
<dbReference type="EnsemblFungi" id="PTTG_12710-t43_1">
    <property type="protein sequence ID" value="PTTG_12710-t43_1-p1"/>
    <property type="gene ID" value="PTTG_12710"/>
</dbReference>
<reference evidence="2 3" key="3">
    <citation type="journal article" date="2017" name="G3 (Bethesda)">
        <title>Comparative analysis highlights variable genome content of wheat rusts and divergence of the mating loci.</title>
        <authorList>
            <person name="Cuomo C.A."/>
            <person name="Bakkeren G."/>
            <person name="Khalil H.B."/>
            <person name="Panwar V."/>
            <person name="Joly D."/>
            <person name="Linning R."/>
            <person name="Sakthikumar S."/>
            <person name="Song X."/>
            <person name="Adiconis X."/>
            <person name="Fan L."/>
            <person name="Goldberg J.M."/>
            <person name="Levin J.Z."/>
            <person name="Young S."/>
            <person name="Zeng Q."/>
            <person name="Anikster Y."/>
            <person name="Bruce M."/>
            <person name="Wang M."/>
            <person name="Yin C."/>
            <person name="McCallum B."/>
            <person name="Szabo L.J."/>
            <person name="Hulbert S."/>
            <person name="Chen X."/>
            <person name="Fellers J.P."/>
        </authorList>
    </citation>
    <scope>NUCLEOTIDE SEQUENCE</scope>
    <source>
        <strain evidence="3">Isolate 1-1 / race 1 (BBBD)</strain>
        <strain evidence="2">isolate 1-1 / race 1 (BBBD)</strain>
    </source>
</reference>
<evidence type="ECO:0000313" key="2">
    <source>
        <dbReference type="EnsemblFungi" id="PTTG_12710-t43_1-p1"/>
    </source>
</evidence>
<reference evidence="1" key="1">
    <citation type="submission" date="2009-11" db="EMBL/GenBank/DDBJ databases">
        <authorList>
            <consortium name="The Broad Institute Genome Sequencing Platform"/>
            <person name="Ward D."/>
            <person name="Feldgarden M."/>
            <person name="Earl A."/>
            <person name="Young S.K."/>
            <person name="Zeng Q."/>
            <person name="Koehrsen M."/>
            <person name="Alvarado L."/>
            <person name="Berlin A."/>
            <person name="Bochicchio J."/>
            <person name="Borenstein D."/>
            <person name="Chapman S.B."/>
            <person name="Chen Z."/>
            <person name="Engels R."/>
            <person name="Freedman E."/>
            <person name="Gellesch M."/>
            <person name="Goldberg J."/>
            <person name="Griggs A."/>
            <person name="Gujja S."/>
            <person name="Heilman E."/>
            <person name="Heiman D."/>
            <person name="Hepburn T."/>
            <person name="Howarth C."/>
            <person name="Jen D."/>
            <person name="Larson L."/>
            <person name="Lewis B."/>
            <person name="Mehta T."/>
            <person name="Park D."/>
            <person name="Pearson M."/>
            <person name="Roberts A."/>
            <person name="Saif S."/>
            <person name="Shea T."/>
            <person name="Shenoy N."/>
            <person name="Sisk P."/>
            <person name="Stolte C."/>
            <person name="Sykes S."/>
            <person name="Thomson T."/>
            <person name="Walk T."/>
            <person name="White J."/>
            <person name="Yandava C."/>
            <person name="Izard J."/>
            <person name="Baranova O.V."/>
            <person name="Blanton J.M."/>
            <person name="Tanner A.C."/>
            <person name="Dewhirst F.E."/>
            <person name="Haas B."/>
            <person name="Nusbaum C."/>
            <person name="Birren B."/>
        </authorList>
    </citation>
    <scope>NUCLEOTIDE SEQUENCE [LARGE SCALE GENOMIC DNA]</scope>
    <source>
        <strain evidence="1">1-1 BBBD Race 1</strain>
    </source>
</reference>
<accession>A0A180GQS3</accession>
<keyword evidence="3" id="KW-1185">Reference proteome</keyword>
<evidence type="ECO:0000313" key="3">
    <source>
        <dbReference type="Proteomes" id="UP000005240"/>
    </source>
</evidence>
<proteinExistence type="predicted"/>
<dbReference type="SUPFAM" id="SSF52047">
    <property type="entry name" value="RNI-like"/>
    <property type="match status" value="1"/>
</dbReference>
<dbReference type="AlphaFoldDB" id="A0A180GQS3"/>
<dbReference type="Proteomes" id="UP000005240">
    <property type="component" value="Unassembled WGS sequence"/>
</dbReference>
<protein>
    <recommendedName>
        <fullName evidence="4">F-box domain-containing protein</fullName>
    </recommendedName>
</protein>
<name>A0A180GQS3_PUCT1</name>
<gene>
    <name evidence="1" type="ORF">PTTG_12710</name>
</gene>